<evidence type="ECO:0000256" key="5">
    <source>
        <dbReference type="ARBA" id="ARBA00022768"/>
    </source>
</evidence>
<comment type="function">
    <text evidence="7">Involved in peptide bond synthesis. Stimulates efficient translation and peptide-bond synthesis on native or reconstituted 70S ribosomes in vitro. Probably functions indirectly by altering the affinity of the ribosome for aminoacyl-tRNA, thus increasing their reactivity as acceptors for peptidyl transferase.</text>
</comment>
<name>A0A0F6W3G2_9BACT</name>
<dbReference type="InterPro" id="IPR012340">
    <property type="entry name" value="NA-bd_OB-fold"/>
</dbReference>
<dbReference type="KEGG" id="samy:DB32_003667"/>
<dbReference type="Proteomes" id="UP000034883">
    <property type="component" value="Chromosome"/>
</dbReference>
<dbReference type="NCBIfam" id="TIGR00038">
    <property type="entry name" value="efp"/>
    <property type="match status" value="1"/>
</dbReference>
<dbReference type="SUPFAM" id="SSF50104">
    <property type="entry name" value="Translation proteins SH3-like domain"/>
    <property type="match status" value="1"/>
</dbReference>
<evidence type="ECO:0000256" key="8">
    <source>
        <dbReference type="NCBIfam" id="TIGR00038"/>
    </source>
</evidence>
<feature type="domain" description="Elongation factor P C-terminal" evidence="10">
    <location>
        <begin position="129"/>
        <end position="184"/>
    </location>
</feature>
<dbReference type="InterPro" id="IPR013185">
    <property type="entry name" value="Transl_elong_KOW-like"/>
</dbReference>
<evidence type="ECO:0000256" key="6">
    <source>
        <dbReference type="ARBA" id="ARBA00022917"/>
    </source>
</evidence>
<dbReference type="InterPro" id="IPR013852">
    <property type="entry name" value="Transl_elong_P/YeiP_CS"/>
</dbReference>
<evidence type="ECO:0000256" key="4">
    <source>
        <dbReference type="ARBA" id="ARBA00022490"/>
    </source>
</evidence>
<dbReference type="FunFam" id="2.30.30.30:FF:000003">
    <property type="entry name" value="Elongation factor P"/>
    <property type="match status" value="1"/>
</dbReference>
<dbReference type="InterPro" id="IPR015365">
    <property type="entry name" value="Elong-fact-P_C"/>
</dbReference>
<evidence type="ECO:0000256" key="2">
    <source>
        <dbReference type="ARBA" id="ARBA00004815"/>
    </source>
</evidence>
<accession>A0A0F6W3G2</accession>
<evidence type="ECO:0000259" key="11">
    <source>
        <dbReference type="SMART" id="SM01185"/>
    </source>
</evidence>
<comment type="similarity">
    <text evidence="3 7 9">Belongs to the elongation factor P family.</text>
</comment>
<dbReference type="NCBIfam" id="NF001810">
    <property type="entry name" value="PRK00529.1"/>
    <property type="match status" value="1"/>
</dbReference>
<dbReference type="EMBL" id="CP011125">
    <property type="protein sequence ID" value="AKF06518.1"/>
    <property type="molecule type" value="Genomic_DNA"/>
</dbReference>
<evidence type="ECO:0000256" key="1">
    <source>
        <dbReference type="ARBA" id="ARBA00004496"/>
    </source>
</evidence>
<proteinExistence type="inferred from homology"/>
<feature type="domain" description="Translation elongation factor P/YeiP central" evidence="11">
    <location>
        <begin position="67"/>
        <end position="121"/>
    </location>
</feature>
<dbReference type="SMART" id="SM01185">
    <property type="entry name" value="EFP"/>
    <property type="match status" value="1"/>
</dbReference>
<dbReference type="GO" id="GO:0043043">
    <property type="term" value="P:peptide biosynthetic process"/>
    <property type="evidence" value="ECO:0007669"/>
    <property type="project" value="InterPro"/>
</dbReference>
<dbReference type="InterPro" id="IPR001059">
    <property type="entry name" value="Transl_elong_P/YeiP_cen"/>
</dbReference>
<dbReference type="HAMAP" id="MF_00141">
    <property type="entry name" value="EF_P"/>
    <property type="match status" value="1"/>
</dbReference>
<dbReference type="RefSeq" id="WP_053233683.1">
    <property type="nucleotide sequence ID" value="NZ_CP011125.1"/>
</dbReference>
<dbReference type="FunFam" id="2.40.50.140:FF:000004">
    <property type="entry name" value="Elongation factor P"/>
    <property type="match status" value="1"/>
</dbReference>
<dbReference type="OrthoDB" id="9801844at2"/>
<evidence type="ECO:0000256" key="3">
    <source>
        <dbReference type="ARBA" id="ARBA00009479"/>
    </source>
</evidence>
<dbReference type="SMART" id="SM00841">
    <property type="entry name" value="Elong-fact-P_C"/>
    <property type="match status" value="1"/>
</dbReference>
<dbReference type="PIRSF" id="PIRSF005901">
    <property type="entry name" value="EF-P"/>
    <property type="match status" value="1"/>
</dbReference>
<organism evidence="12 13">
    <name type="scientific">Sandaracinus amylolyticus</name>
    <dbReference type="NCBI Taxonomy" id="927083"/>
    <lineage>
        <taxon>Bacteria</taxon>
        <taxon>Pseudomonadati</taxon>
        <taxon>Myxococcota</taxon>
        <taxon>Polyangia</taxon>
        <taxon>Polyangiales</taxon>
        <taxon>Sandaracinaceae</taxon>
        <taxon>Sandaracinus</taxon>
    </lineage>
</organism>
<keyword evidence="6 7" id="KW-0648">Protein biosynthesis</keyword>
<dbReference type="GO" id="GO:0003746">
    <property type="term" value="F:translation elongation factor activity"/>
    <property type="evidence" value="ECO:0007669"/>
    <property type="project" value="UniProtKB-UniRule"/>
</dbReference>
<dbReference type="Pfam" id="PF01132">
    <property type="entry name" value="EFP"/>
    <property type="match status" value="1"/>
</dbReference>
<keyword evidence="5 7" id="KW-0251">Elongation factor</keyword>
<dbReference type="Gene3D" id="2.30.30.30">
    <property type="match status" value="1"/>
</dbReference>
<gene>
    <name evidence="7" type="primary">efp</name>
    <name evidence="12" type="ORF">DB32_003667</name>
</gene>
<keyword evidence="4 7" id="KW-0963">Cytoplasm</keyword>
<dbReference type="PANTHER" id="PTHR30053">
    <property type="entry name" value="ELONGATION FACTOR P"/>
    <property type="match status" value="1"/>
</dbReference>
<comment type="subcellular location">
    <subcellularLocation>
        <location evidence="1 7">Cytoplasm</location>
    </subcellularLocation>
</comment>
<dbReference type="STRING" id="927083.DB32_003667"/>
<dbReference type="CDD" id="cd05794">
    <property type="entry name" value="S1_EF-P_repeat_2"/>
    <property type="match status" value="1"/>
</dbReference>
<dbReference type="SUPFAM" id="SSF50249">
    <property type="entry name" value="Nucleic acid-binding proteins"/>
    <property type="match status" value="2"/>
</dbReference>
<protein>
    <recommendedName>
        <fullName evidence="7 8">Elongation factor P</fullName>
        <shortName evidence="7">EF-P</shortName>
    </recommendedName>
</protein>
<dbReference type="UniPathway" id="UPA00345"/>
<reference evidence="12 13" key="1">
    <citation type="submission" date="2015-03" db="EMBL/GenBank/DDBJ databases">
        <title>Genome assembly of Sandaracinus amylolyticus DSM 53668.</title>
        <authorList>
            <person name="Sharma G."/>
            <person name="Subramanian S."/>
        </authorList>
    </citation>
    <scope>NUCLEOTIDE SEQUENCE [LARGE SCALE GENOMIC DNA]</scope>
    <source>
        <strain evidence="12 13">DSM 53668</strain>
    </source>
</reference>
<dbReference type="GO" id="GO:0005829">
    <property type="term" value="C:cytosol"/>
    <property type="evidence" value="ECO:0007669"/>
    <property type="project" value="UniProtKB-ARBA"/>
</dbReference>
<dbReference type="InterPro" id="IPR008991">
    <property type="entry name" value="Translation_prot_SH3-like_sf"/>
</dbReference>
<dbReference type="InterPro" id="IPR020599">
    <property type="entry name" value="Transl_elong_fac_P/YeiP"/>
</dbReference>
<comment type="pathway">
    <text evidence="2 7">Protein biosynthesis; polypeptide chain elongation.</text>
</comment>
<dbReference type="Gene3D" id="2.40.50.140">
    <property type="entry name" value="Nucleic acid-binding proteins"/>
    <property type="match status" value="2"/>
</dbReference>
<dbReference type="Pfam" id="PF09285">
    <property type="entry name" value="Elong-fact-P_C"/>
    <property type="match status" value="1"/>
</dbReference>
<evidence type="ECO:0000313" key="13">
    <source>
        <dbReference type="Proteomes" id="UP000034883"/>
    </source>
</evidence>
<evidence type="ECO:0000313" key="12">
    <source>
        <dbReference type="EMBL" id="AKF06518.1"/>
    </source>
</evidence>
<dbReference type="Pfam" id="PF08207">
    <property type="entry name" value="EFP_N"/>
    <property type="match status" value="1"/>
</dbReference>
<dbReference type="InterPro" id="IPR011768">
    <property type="entry name" value="Transl_elongation_fac_P"/>
</dbReference>
<dbReference type="InterPro" id="IPR014722">
    <property type="entry name" value="Rib_uL2_dom2"/>
</dbReference>
<dbReference type="PROSITE" id="PS01275">
    <property type="entry name" value="EFP"/>
    <property type="match status" value="1"/>
</dbReference>
<evidence type="ECO:0000259" key="10">
    <source>
        <dbReference type="SMART" id="SM00841"/>
    </source>
</evidence>
<sequence>MYDTSDIRKNLKVILDGAPCVVIDFQFVKPGKGQAFTRTKLRNMLTGNVLERTFKSGEKLAKADLEVRQMTFLYPEGDRYVFMDIESYEQSFLTAEQLGDSRFYLVDNMQVEILLWNEKPIGVTPPTHVDLKVVETEPGFKGDTSTNTLKAAKMHTGVTVMVPLFINEGDVLKIDTRTGEYVERAKK</sequence>
<keyword evidence="13" id="KW-1185">Reference proteome</keyword>
<dbReference type="AlphaFoldDB" id="A0A0F6W3G2"/>
<dbReference type="FunFam" id="2.40.50.140:FF:000009">
    <property type="entry name" value="Elongation factor P"/>
    <property type="match status" value="1"/>
</dbReference>
<dbReference type="PANTHER" id="PTHR30053:SF12">
    <property type="entry name" value="ELONGATION FACTOR P (EF-P) FAMILY PROTEIN"/>
    <property type="match status" value="1"/>
</dbReference>
<dbReference type="CDD" id="cd04470">
    <property type="entry name" value="S1_EF-P_repeat_1"/>
    <property type="match status" value="1"/>
</dbReference>
<evidence type="ECO:0000256" key="9">
    <source>
        <dbReference type="RuleBase" id="RU004389"/>
    </source>
</evidence>
<evidence type="ECO:0000256" key="7">
    <source>
        <dbReference type="HAMAP-Rule" id="MF_00141"/>
    </source>
</evidence>